<dbReference type="GO" id="GO:0045337">
    <property type="term" value="P:farnesyl diphosphate biosynthetic process"/>
    <property type="evidence" value="ECO:0007669"/>
    <property type="project" value="TreeGrafter"/>
</dbReference>
<name>A0A8K0G0F6_IGNLU</name>
<dbReference type="GO" id="GO:0004161">
    <property type="term" value="F:dimethylallyltranstransferase activity"/>
    <property type="evidence" value="ECO:0007669"/>
    <property type="project" value="TreeGrafter"/>
</dbReference>
<accession>A0A8K0G0F6</accession>
<dbReference type="GO" id="GO:0004337">
    <property type="term" value="F:(2E,6E)-farnesyl diphosphate synthase activity"/>
    <property type="evidence" value="ECO:0007669"/>
    <property type="project" value="TreeGrafter"/>
</dbReference>
<evidence type="ECO:0008006" key="8">
    <source>
        <dbReference type="Google" id="ProtNLM"/>
    </source>
</evidence>
<keyword evidence="3" id="KW-0479">Metal-binding</keyword>
<sequence length="176" mass="20405">MGQSLNASYYIDGRPQLHRFTLDRYIALTKYNFGFCSFHLPIAASMYLTGICDAKLHKRVKTVLLELGHLFQAQKDFLDCFGDEMGTDISSGRCTWFLIAALERANPAQKQILEDHYGREDPESQQVVRHLYEQLNLSSQYLVYEGARLNLVRRLIEQIPNNIPHSLFANLIEFYR</sequence>
<dbReference type="OrthoDB" id="10257492at2759"/>
<dbReference type="PANTHER" id="PTHR11525">
    <property type="entry name" value="FARNESYL-PYROPHOSPHATE SYNTHETASE"/>
    <property type="match status" value="1"/>
</dbReference>
<evidence type="ECO:0000313" key="6">
    <source>
        <dbReference type="EMBL" id="KAF2881159.1"/>
    </source>
</evidence>
<evidence type="ECO:0000256" key="1">
    <source>
        <dbReference type="ARBA" id="ARBA00001946"/>
    </source>
</evidence>
<keyword evidence="4" id="KW-0460">Magnesium</keyword>
<gene>
    <name evidence="6" type="ORF">ILUMI_24984</name>
</gene>
<dbReference type="InterPro" id="IPR008949">
    <property type="entry name" value="Isoprenoid_synthase_dom_sf"/>
</dbReference>
<dbReference type="SUPFAM" id="SSF48576">
    <property type="entry name" value="Terpenoid synthases"/>
    <property type="match status" value="1"/>
</dbReference>
<dbReference type="EMBL" id="VTPC01090849">
    <property type="protein sequence ID" value="KAF2881159.1"/>
    <property type="molecule type" value="Genomic_DNA"/>
</dbReference>
<dbReference type="GO" id="GO:0046872">
    <property type="term" value="F:metal ion binding"/>
    <property type="evidence" value="ECO:0007669"/>
    <property type="project" value="UniProtKB-KW"/>
</dbReference>
<proteinExistence type="predicted"/>
<protein>
    <recommendedName>
        <fullName evidence="8">Farnesyl diphosphate synthase</fullName>
    </recommendedName>
</protein>
<dbReference type="Pfam" id="PF00348">
    <property type="entry name" value="polyprenyl_synt"/>
    <property type="match status" value="1"/>
</dbReference>
<dbReference type="GO" id="GO:0042811">
    <property type="term" value="P:pheromone biosynthetic process"/>
    <property type="evidence" value="ECO:0007669"/>
    <property type="project" value="UniProtKB-ARBA"/>
</dbReference>
<dbReference type="Proteomes" id="UP000801492">
    <property type="component" value="Unassembled WGS sequence"/>
</dbReference>
<comment type="pathway">
    <text evidence="5">Pheromone biosynthesis.</text>
</comment>
<comment type="cofactor">
    <cofactor evidence="1">
        <name>Mg(2+)</name>
        <dbReference type="ChEBI" id="CHEBI:18420"/>
    </cofactor>
</comment>
<dbReference type="PANTHER" id="PTHR11525:SF0">
    <property type="entry name" value="FARNESYL PYROPHOSPHATE SYNTHASE"/>
    <property type="match status" value="1"/>
</dbReference>
<dbReference type="CDD" id="cd00385">
    <property type="entry name" value="Isoprenoid_Biosyn_C1"/>
    <property type="match status" value="1"/>
</dbReference>
<keyword evidence="2" id="KW-0808">Transferase</keyword>
<evidence type="ECO:0000256" key="4">
    <source>
        <dbReference type="ARBA" id="ARBA00022842"/>
    </source>
</evidence>
<evidence type="ECO:0000256" key="5">
    <source>
        <dbReference type="ARBA" id="ARBA00033740"/>
    </source>
</evidence>
<dbReference type="GO" id="GO:0005737">
    <property type="term" value="C:cytoplasm"/>
    <property type="evidence" value="ECO:0007669"/>
    <property type="project" value="TreeGrafter"/>
</dbReference>
<keyword evidence="7" id="KW-1185">Reference proteome</keyword>
<evidence type="ECO:0000256" key="2">
    <source>
        <dbReference type="ARBA" id="ARBA00022679"/>
    </source>
</evidence>
<dbReference type="AlphaFoldDB" id="A0A8K0G0F6"/>
<evidence type="ECO:0000256" key="3">
    <source>
        <dbReference type="ARBA" id="ARBA00022723"/>
    </source>
</evidence>
<dbReference type="Gene3D" id="1.10.600.10">
    <property type="entry name" value="Farnesyl Diphosphate Synthase"/>
    <property type="match status" value="1"/>
</dbReference>
<dbReference type="InterPro" id="IPR039702">
    <property type="entry name" value="FPS1-like"/>
</dbReference>
<dbReference type="InterPro" id="IPR000092">
    <property type="entry name" value="Polyprenyl_synt"/>
</dbReference>
<evidence type="ECO:0000313" key="7">
    <source>
        <dbReference type="Proteomes" id="UP000801492"/>
    </source>
</evidence>
<organism evidence="6 7">
    <name type="scientific">Ignelater luminosus</name>
    <name type="common">Cucubano</name>
    <name type="synonym">Pyrophorus luminosus</name>
    <dbReference type="NCBI Taxonomy" id="2038154"/>
    <lineage>
        <taxon>Eukaryota</taxon>
        <taxon>Metazoa</taxon>
        <taxon>Ecdysozoa</taxon>
        <taxon>Arthropoda</taxon>
        <taxon>Hexapoda</taxon>
        <taxon>Insecta</taxon>
        <taxon>Pterygota</taxon>
        <taxon>Neoptera</taxon>
        <taxon>Endopterygota</taxon>
        <taxon>Coleoptera</taxon>
        <taxon>Polyphaga</taxon>
        <taxon>Elateriformia</taxon>
        <taxon>Elateroidea</taxon>
        <taxon>Elateridae</taxon>
        <taxon>Agrypninae</taxon>
        <taxon>Pyrophorini</taxon>
        <taxon>Ignelater</taxon>
    </lineage>
</organism>
<reference evidence="6" key="1">
    <citation type="submission" date="2019-08" db="EMBL/GenBank/DDBJ databases">
        <title>The genome of the North American firefly Photinus pyralis.</title>
        <authorList>
            <consortium name="Photinus pyralis genome working group"/>
            <person name="Fallon T.R."/>
            <person name="Sander Lower S.E."/>
            <person name="Weng J.-K."/>
        </authorList>
    </citation>
    <scope>NUCLEOTIDE SEQUENCE</scope>
    <source>
        <strain evidence="6">TRF0915ILg1</strain>
        <tissue evidence="6">Whole body</tissue>
    </source>
</reference>
<comment type="caution">
    <text evidence="6">The sequence shown here is derived from an EMBL/GenBank/DDBJ whole genome shotgun (WGS) entry which is preliminary data.</text>
</comment>